<dbReference type="PROSITE" id="PS51186">
    <property type="entry name" value="GNAT"/>
    <property type="match status" value="1"/>
</dbReference>
<dbReference type="InterPro" id="IPR050276">
    <property type="entry name" value="MshD_Acetyltransferase"/>
</dbReference>
<keyword evidence="3" id="KW-1185">Reference proteome</keyword>
<dbReference type="EMBL" id="BONG01000042">
    <property type="protein sequence ID" value="GIF92213.1"/>
    <property type="molecule type" value="Genomic_DNA"/>
</dbReference>
<dbReference type="Proteomes" id="UP000619293">
    <property type="component" value="Unassembled WGS sequence"/>
</dbReference>
<feature type="domain" description="N-acetyltransferase" evidence="1">
    <location>
        <begin position="10"/>
        <end position="155"/>
    </location>
</feature>
<dbReference type="InterPro" id="IPR016181">
    <property type="entry name" value="Acyl_CoA_acyltransferase"/>
</dbReference>
<proteinExistence type="predicted"/>
<comment type="caution">
    <text evidence="2">The sequence shown here is derived from an EMBL/GenBank/DDBJ whole genome shotgun (WGS) entry which is preliminary data.</text>
</comment>
<dbReference type="Pfam" id="PF00583">
    <property type="entry name" value="Acetyltransf_1"/>
    <property type="match status" value="1"/>
</dbReference>
<dbReference type="SUPFAM" id="SSF55729">
    <property type="entry name" value="Acyl-CoA N-acyltransferases (Nat)"/>
    <property type="match status" value="1"/>
</dbReference>
<dbReference type="InterPro" id="IPR000182">
    <property type="entry name" value="GNAT_dom"/>
</dbReference>
<accession>A0A8J3K3H7</accession>
<dbReference type="Gene3D" id="3.40.630.30">
    <property type="match status" value="1"/>
</dbReference>
<organism evidence="2 3">
    <name type="scientific">Catellatospora chokoriensis</name>
    <dbReference type="NCBI Taxonomy" id="310353"/>
    <lineage>
        <taxon>Bacteria</taxon>
        <taxon>Bacillati</taxon>
        <taxon>Actinomycetota</taxon>
        <taxon>Actinomycetes</taxon>
        <taxon>Micromonosporales</taxon>
        <taxon>Micromonosporaceae</taxon>
        <taxon>Catellatospora</taxon>
    </lineage>
</organism>
<reference evidence="2 3" key="1">
    <citation type="submission" date="2021-01" db="EMBL/GenBank/DDBJ databases">
        <title>Whole genome shotgun sequence of Catellatospora chokoriensis NBRC 107358.</title>
        <authorList>
            <person name="Komaki H."/>
            <person name="Tamura T."/>
        </authorList>
    </citation>
    <scope>NUCLEOTIDE SEQUENCE [LARGE SCALE GENOMIC DNA]</scope>
    <source>
        <strain evidence="2 3">NBRC 107358</strain>
    </source>
</reference>
<dbReference type="GO" id="GO:0016747">
    <property type="term" value="F:acyltransferase activity, transferring groups other than amino-acyl groups"/>
    <property type="evidence" value="ECO:0007669"/>
    <property type="project" value="InterPro"/>
</dbReference>
<name>A0A8J3K3H7_9ACTN</name>
<evidence type="ECO:0000259" key="1">
    <source>
        <dbReference type="PROSITE" id="PS51186"/>
    </source>
</evidence>
<sequence>MTTPVTPVPVRLAPVDAVNWRAVTALTVAESQSDWVAAPAYYLALCHYGEAGWQPLAVLDAEGDVVGFLMWTVDPADGAAWLGGIIIDAARQGRGYGRAAVRAALGLLSTEHGISSFALSYEPANTAARRCYAGLGFTETGETEDTEVVARLHITG</sequence>
<evidence type="ECO:0000313" key="3">
    <source>
        <dbReference type="Proteomes" id="UP000619293"/>
    </source>
</evidence>
<protein>
    <recommendedName>
        <fullName evidence="1">N-acetyltransferase domain-containing protein</fullName>
    </recommendedName>
</protein>
<dbReference type="AlphaFoldDB" id="A0A8J3K3H7"/>
<evidence type="ECO:0000313" key="2">
    <source>
        <dbReference type="EMBL" id="GIF92213.1"/>
    </source>
</evidence>
<dbReference type="CDD" id="cd04301">
    <property type="entry name" value="NAT_SF"/>
    <property type="match status" value="1"/>
</dbReference>
<dbReference type="PANTHER" id="PTHR43617">
    <property type="entry name" value="L-AMINO ACID N-ACETYLTRANSFERASE"/>
    <property type="match status" value="1"/>
</dbReference>
<dbReference type="RefSeq" id="WP_191837291.1">
    <property type="nucleotide sequence ID" value="NZ_BAAALB010000001.1"/>
</dbReference>
<gene>
    <name evidence="2" type="ORF">Cch02nite_56570</name>
</gene>